<keyword evidence="2" id="KW-1185">Reference proteome</keyword>
<dbReference type="EMBL" id="CASHSV030000109">
    <property type="protein sequence ID" value="CAJ2648147.1"/>
    <property type="molecule type" value="Genomic_DNA"/>
</dbReference>
<sequence length="509" mass="56600">MYTETFDHSIEDKIEEIYPEAINGSPSIRDSSIEVLNGCESSSSDSERQIDEITRDESGENNSLETHIKRTKSLSSSGRKSSSSSLSDLSSDDFFGIDTLKFTASEPASKSEKNYVSSSDESSAKYEKKLSSDDLFGIDTFKFTASEPASKSEKNYVSSRDESSAKFEKKLSSDDFFGIDTLKFATSDASEPASKSEKNYVSSSDESSAKSETEHSPPVPASTYQVYNVAYSPKGMSPTISPPIQVMDRSGRYDPTRIPSSIFEINNNHNPLEWSLASNDSLFSIHIDQYSFSKDTFKFRESQKSEELTKPVEQNTFNRIPSVTIEKIDIASKSDDIEDLEPLEESFRFKPHLNEEDQHDIKSLHEAARSMSTKSSATTLSQTIRHAFVPLNKSSRRSCNFCNCSWGFCHHKGPTCWPSCKCSCGWLFCSCCNSSLSTPILRETDGNSFVKTDDALRQESYKEGSETAIIQSKPACAFCSNSSCNSCNWFHCFTCCTCKLSCAGFKCCC</sequence>
<accession>A0ACB0JV07</accession>
<comment type="caution">
    <text evidence="1">The sequence shown here is derived from an EMBL/GenBank/DDBJ whole genome shotgun (WGS) entry which is preliminary data.</text>
</comment>
<evidence type="ECO:0000313" key="2">
    <source>
        <dbReference type="Proteomes" id="UP001177021"/>
    </source>
</evidence>
<protein>
    <submittedName>
        <fullName evidence="1">Uncharacterized protein</fullName>
    </submittedName>
</protein>
<name>A0ACB0JV07_TRIPR</name>
<gene>
    <name evidence="1" type="ORF">MILVUS5_LOCUS16537</name>
</gene>
<proteinExistence type="predicted"/>
<reference evidence="1" key="1">
    <citation type="submission" date="2023-10" db="EMBL/GenBank/DDBJ databases">
        <authorList>
            <person name="Rodriguez Cubillos JULIANA M."/>
            <person name="De Vega J."/>
        </authorList>
    </citation>
    <scope>NUCLEOTIDE SEQUENCE</scope>
</reference>
<organism evidence="1 2">
    <name type="scientific">Trifolium pratense</name>
    <name type="common">Red clover</name>
    <dbReference type="NCBI Taxonomy" id="57577"/>
    <lineage>
        <taxon>Eukaryota</taxon>
        <taxon>Viridiplantae</taxon>
        <taxon>Streptophyta</taxon>
        <taxon>Embryophyta</taxon>
        <taxon>Tracheophyta</taxon>
        <taxon>Spermatophyta</taxon>
        <taxon>Magnoliopsida</taxon>
        <taxon>eudicotyledons</taxon>
        <taxon>Gunneridae</taxon>
        <taxon>Pentapetalae</taxon>
        <taxon>rosids</taxon>
        <taxon>fabids</taxon>
        <taxon>Fabales</taxon>
        <taxon>Fabaceae</taxon>
        <taxon>Papilionoideae</taxon>
        <taxon>50 kb inversion clade</taxon>
        <taxon>NPAAA clade</taxon>
        <taxon>Hologalegina</taxon>
        <taxon>IRL clade</taxon>
        <taxon>Trifolieae</taxon>
        <taxon>Trifolium</taxon>
    </lineage>
</organism>
<dbReference type="Proteomes" id="UP001177021">
    <property type="component" value="Unassembled WGS sequence"/>
</dbReference>
<evidence type="ECO:0000313" key="1">
    <source>
        <dbReference type="EMBL" id="CAJ2648147.1"/>
    </source>
</evidence>